<reference evidence="1 2" key="1">
    <citation type="submission" date="2015-01" db="EMBL/GenBank/DDBJ databases">
        <title>The Genome Sequence of Exophiala sideris CBS121828.</title>
        <authorList>
            <consortium name="The Broad Institute Genomics Platform"/>
            <person name="Cuomo C."/>
            <person name="de Hoog S."/>
            <person name="Gorbushina A."/>
            <person name="Stielow B."/>
            <person name="Teixiera M."/>
            <person name="Abouelleil A."/>
            <person name="Chapman S.B."/>
            <person name="Priest M."/>
            <person name="Young S.K."/>
            <person name="Wortman J."/>
            <person name="Nusbaum C."/>
            <person name="Birren B."/>
        </authorList>
    </citation>
    <scope>NUCLEOTIDE SEQUENCE [LARGE SCALE GENOMIC DNA]</scope>
    <source>
        <strain evidence="1 2">CBS 121828</strain>
    </source>
</reference>
<dbReference type="PANTHER" id="PTHR39401">
    <property type="entry name" value="SNOAL-LIKE DOMAIN-CONTAINING PROTEIN"/>
    <property type="match status" value="1"/>
</dbReference>
<dbReference type="SUPFAM" id="SSF54427">
    <property type="entry name" value="NTF2-like"/>
    <property type="match status" value="1"/>
</dbReference>
<dbReference type="AlphaFoldDB" id="A0A0D1Y6T3"/>
<dbReference type="PANTHER" id="PTHR39401:SF1">
    <property type="entry name" value="SNOAL-LIKE DOMAIN-CONTAINING PROTEIN"/>
    <property type="match status" value="1"/>
</dbReference>
<protein>
    <recommendedName>
        <fullName evidence="3">SnoaL-like domain-containing protein</fullName>
    </recommendedName>
</protein>
<dbReference type="STRING" id="1016849.A0A0D1Y6T3"/>
<name>A0A0D1Y6T3_9EURO</name>
<evidence type="ECO:0008006" key="3">
    <source>
        <dbReference type="Google" id="ProtNLM"/>
    </source>
</evidence>
<gene>
    <name evidence="1" type="ORF">PV11_06211</name>
</gene>
<sequence>MFSGRVSSASIRSFGGYRASYFPAVRFCRLPNPVKMSTYKGQTPSDLQVDPRIVPFFERFYAVSDDPEAHEEYAQSFVPNADFAMGAKKTVGYDGILELRHGLWTGPVKTRKHSLTKIFPFGSGSNELMLYGTVDYGLKNGKEVTVDWAARAVMAEHQGALKFKLYQVYVDSTPVANAAKE</sequence>
<evidence type="ECO:0000313" key="1">
    <source>
        <dbReference type="EMBL" id="KIV78567.1"/>
    </source>
</evidence>
<dbReference type="HOGENOM" id="CLU_107714_2_0_1"/>
<dbReference type="InterPro" id="IPR032710">
    <property type="entry name" value="NTF2-like_dom_sf"/>
</dbReference>
<proteinExistence type="predicted"/>
<evidence type="ECO:0000313" key="2">
    <source>
        <dbReference type="Proteomes" id="UP000053599"/>
    </source>
</evidence>
<accession>A0A0D1Y6T3</accession>
<dbReference type="EMBL" id="KN846953">
    <property type="protein sequence ID" value="KIV78567.1"/>
    <property type="molecule type" value="Genomic_DNA"/>
</dbReference>
<dbReference type="OrthoDB" id="3468019at2759"/>
<dbReference type="Proteomes" id="UP000053599">
    <property type="component" value="Unassembled WGS sequence"/>
</dbReference>
<organism evidence="1 2">
    <name type="scientific">Exophiala sideris</name>
    <dbReference type="NCBI Taxonomy" id="1016849"/>
    <lineage>
        <taxon>Eukaryota</taxon>
        <taxon>Fungi</taxon>
        <taxon>Dikarya</taxon>
        <taxon>Ascomycota</taxon>
        <taxon>Pezizomycotina</taxon>
        <taxon>Eurotiomycetes</taxon>
        <taxon>Chaetothyriomycetidae</taxon>
        <taxon>Chaetothyriales</taxon>
        <taxon>Herpotrichiellaceae</taxon>
        <taxon>Exophiala</taxon>
    </lineage>
</organism>